<feature type="transmembrane region" description="Helical" evidence="1">
    <location>
        <begin position="143"/>
        <end position="164"/>
    </location>
</feature>
<feature type="transmembrane region" description="Helical" evidence="1">
    <location>
        <begin position="246"/>
        <end position="269"/>
    </location>
</feature>
<dbReference type="AlphaFoldDB" id="A0A087TBN3"/>
<reference evidence="2 3" key="1">
    <citation type="submission" date="2013-11" db="EMBL/GenBank/DDBJ databases">
        <title>Genome sequencing of Stegodyphus mimosarum.</title>
        <authorList>
            <person name="Bechsgaard J."/>
        </authorList>
    </citation>
    <scope>NUCLEOTIDE SEQUENCE [LARGE SCALE GENOMIC DNA]</scope>
</reference>
<keyword evidence="1" id="KW-0812">Transmembrane</keyword>
<proteinExistence type="predicted"/>
<feature type="transmembrane region" description="Helical" evidence="1">
    <location>
        <begin position="25"/>
        <end position="46"/>
    </location>
</feature>
<protein>
    <submittedName>
        <fullName evidence="2">Uncharacterized protein</fullName>
    </submittedName>
</protein>
<dbReference type="OrthoDB" id="6433888at2759"/>
<keyword evidence="3" id="KW-1185">Reference proteome</keyword>
<dbReference type="OMA" id="WARERPR"/>
<organism evidence="2 3">
    <name type="scientific">Stegodyphus mimosarum</name>
    <name type="common">African social velvet spider</name>
    <dbReference type="NCBI Taxonomy" id="407821"/>
    <lineage>
        <taxon>Eukaryota</taxon>
        <taxon>Metazoa</taxon>
        <taxon>Ecdysozoa</taxon>
        <taxon>Arthropoda</taxon>
        <taxon>Chelicerata</taxon>
        <taxon>Arachnida</taxon>
        <taxon>Araneae</taxon>
        <taxon>Araneomorphae</taxon>
        <taxon>Entelegynae</taxon>
        <taxon>Eresoidea</taxon>
        <taxon>Eresidae</taxon>
        <taxon>Stegodyphus</taxon>
    </lineage>
</organism>
<feature type="non-terminal residue" evidence="2">
    <location>
        <position position="318"/>
    </location>
</feature>
<feature type="transmembrane region" description="Helical" evidence="1">
    <location>
        <begin position="80"/>
        <end position="100"/>
    </location>
</feature>
<dbReference type="EMBL" id="KK114475">
    <property type="protein sequence ID" value="KFM62522.1"/>
    <property type="molecule type" value="Genomic_DNA"/>
</dbReference>
<sequence>MLLNITYVDYCVMSYFNLQDHWDEYQVVLSFLVSNTMSLLLWYILYMRRKTMTKLLEDMSVTCDGFLVIQRKETRMINSAVFFCVICVPLAYSTTSIYLINYHDKSNDYYAFYTYGWKVQNLTLSINVYLFFKNLTTTLLDPVFISIITFVYCMMCCRCCELLGDCSRRTLKLLRSECLPSRRSLLNVMKEYSRIIQLLERFQSAFSLPSFLLTMVGSTSSFTILASALHYTPEEVTAPVIAENTFVFLTSAFSLIGVIACAAQVPIAMNTVKTYLQKLYEKILWCDDDIKFNESLILLLNQLKERPSVILSGCEVDQ</sequence>
<evidence type="ECO:0000256" key="1">
    <source>
        <dbReference type="SAM" id="Phobius"/>
    </source>
</evidence>
<evidence type="ECO:0000313" key="3">
    <source>
        <dbReference type="Proteomes" id="UP000054359"/>
    </source>
</evidence>
<gene>
    <name evidence="2" type="ORF">X975_12151</name>
</gene>
<feature type="transmembrane region" description="Helical" evidence="1">
    <location>
        <begin position="205"/>
        <end position="226"/>
    </location>
</feature>
<keyword evidence="1" id="KW-0472">Membrane</keyword>
<dbReference type="Proteomes" id="UP000054359">
    <property type="component" value="Unassembled WGS sequence"/>
</dbReference>
<evidence type="ECO:0000313" key="2">
    <source>
        <dbReference type="EMBL" id="KFM62522.1"/>
    </source>
</evidence>
<accession>A0A087TBN3</accession>
<keyword evidence="1" id="KW-1133">Transmembrane helix</keyword>
<name>A0A087TBN3_STEMI</name>